<dbReference type="PANTHER" id="PTHR43245">
    <property type="entry name" value="BIFUNCTIONAL POLYMYXIN RESISTANCE PROTEIN ARNA"/>
    <property type="match status" value="1"/>
</dbReference>
<feature type="domain" description="NAD-dependent epimerase/dehydratase" evidence="1">
    <location>
        <begin position="3"/>
        <end position="262"/>
    </location>
</feature>
<organism evidence="2 3">
    <name type="scientific">Candidatus Giovannonibacteria bacterium RIFCSPHIGHO2_01_FULL_45_23</name>
    <dbReference type="NCBI Taxonomy" id="1798325"/>
    <lineage>
        <taxon>Bacteria</taxon>
        <taxon>Candidatus Giovannoniibacteriota</taxon>
    </lineage>
</organism>
<comment type="caution">
    <text evidence="2">The sequence shown here is derived from an EMBL/GenBank/DDBJ whole genome shotgun (WGS) entry which is preliminary data.</text>
</comment>
<dbReference type="InterPro" id="IPR050177">
    <property type="entry name" value="Lipid_A_modif_metabolic_enz"/>
</dbReference>
<evidence type="ECO:0000313" key="3">
    <source>
        <dbReference type="Proteomes" id="UP000179251"/>
    </source>
</evidence>
<name>A0A1F5VGH6_9BACT</name>
<dbReference type="EMBL" id="MFHD01000017">
    <property type="protein sequence ID" value="OGF62515.1"/>
    <property type="molecule type" value="Genomic_DNA"/>
</dbReference>
<dbReference type="STRING" id="1798325.A2834_03560"/>
<accession>A0A1F5VGH6</accession>
<dbReference type="InterPro" id="IPR036291">
    <property type="entry name" value="NAD(P)-bd_dom_sf"/>
</dbReference>
<dbReference type="AlphaFoldDB" id="A0A1F5VGH6"/>
<proteinExistence type="predicted"/>
<evidence type="ECO:0000259" key="1">
    <source>
        <dbReference type="Pfam" id="PF01370"/>
    </source>
</evidence>
<protein>
    <recommendedName>
        <fullName evidence="1">NAD-dependent epimerase/dehydratase domain-containing protein</fullName>
    </recommendedName>
</protein>
<sequence length="357" mass="39962">MRVFITGTSGYIGGMLVDRFLEDGVAEKIVALDMKPPPDGKKPGFLEVSKPGFEESGGFFPPGGKVSFITHNLGDPGWEEKVLVHGVPDVVIHCAYVIREGYGKKRIWQIKSNIAAAERVFDFVFKNKIQRLIHFSTVASYGALLTNSTARKFREDDPFLESRYLYGVDKKVIEDKLKTAFNVSSFKPQVLVVRPCAVTGPRGQFMFKRFGLLQMVKYGFPIVPITGLDSARQYVHEDDVWEAIRMMARGTIGGNYEVFNLAPPDFLLLKDMARDIGKASIRVPVFLGKLAFGAMWHLSRGRIPTVPAGINSYTYPIIADGSKITRFGFKYQYSAREALKADCGYYALDKNNRLAKM</sequence>
<dbReference type="PANTHER" id="PTHR43245:SF51">
    <property type="entry name" value="SHORT CHAIN DEHYDROGENASE_REDUCTASE FAMILY 42E, MEMBER 2"/>
    <property type="match status" value="1"/>
</dbReference>
<dbReference type="SUPFAM" id="SSF51735">
    <property type="entry name" value="NAD(P)-binding Rossmann-fold domains"/>
    <property type="match status" value="1"/>
</dbReference>
<dbReference type="InterPro" id="IPR001509">
    <property type="entry name" value="Epimerase_deHydtase"/>
</dbReference>
<evidence type="ECO:0000313" key="2">
    <source>
        <dbReference type="EMBL" id="OGF62515.1"/>
    </source>
</evidence>
<dbReference type="Pfam" id="PF01370">
    <property type="entry name" value="Epimerase"/>
    <property type="match status" value="1"/>
</dbReference>
<dbReference type="Gene3D" id="3.40.50.720">
    <property type="entry name" value="NAD(P)-binding Rossmann-like Domain"/>
    <property type="match status" value="1"/>
</dbReference>
<gene>
    <name evidence="2" type="ORF">A2834_03560</name>
</gene>
<reference evidence="2 3" key="1">
    <citation type="journal article" date="2016" name="Nat. Commun.">
        <title>Thousands of microbial genomes shed light on interconnected biogeochemical processes in an aquifer system.</title>
        <authorList>
            <person name="Anantharaman K."/>
            <person name="Brown C.T."/>
            <person name="Hug L.A."/>
            <person name="Sharon I."/>
            <person name="Castelle C.J."/>
            <person name="Probst A.J."/>
            <person name="Thomas B.C."/>
            <person name="Singh A."/>
            <person name="Wilkins M.J."/>
            <person name="Karaoz U."/>
            <person name="Brodie E.L."/>
            <person name="Williams K.H."/>
            <person name="Hubbard S.S."/>
            <person name="Banfield J.F."/>
        </authorList>
    </citation>
    <scope>NUCLEOTIDE SEQUENCE [LARGE SCALE GENOMIC DNA]</scope>
</reference>
<dbReference type="Proteomes" id="UP000179251">
    <property type="component" value="Unassembled WGS sequence"/>
</dbReference>